<dbReference type="Gene3D" id="2.60.40.150">
    <property type="entry name" value="C2 domain"/>
    <property type="match status" value="1"/>
</dbReference>
<keyword evidence="3" id="KW-0723">Serine/threonine-protein kinase</keyword>
<evidence type="ECO:0000256" key="10">
    <source>
        <dbReference type="ARBA" id="ARBA00022777"/>
    </source>
</evidence>
<reference evidence="17 18" key="1">
    <citation type="submission" date="2018-10" db="EMBL/GenBank/DDBJ databases">
        <authorList>
            <consortium name="Pathogen Informatics"/>
        </authorList>
    </citation>
    <scope>NUCLEOTIDE SEQUENCE [LARGE SCALE GENOMIC DNA]</scope>
</reference>
<evidence type="ECO:0000313" key="17">
    <source>
        <dbReference type="EMBL" id="VDD75685.1"/>
    </source>
</evidence>
<dbReference type="SUPFAM" id="SSF49562">
    <property type="entry name" value="C2 domain (Calcium/lipid-binding domain, CaLB)"/>
    <property type="match status" value="1"/>
</dbReference>
<dbReference type="Pfam" id="PF00069">
    <property type="entry name" value="Pkinase"/>
    <property type="match status" value="2"/>
</dbReference>
<evidence type="ECO:0000259" key="16">
    <source>
        <dbReference type="PROSITE" id="PS51285"/>
    </source>
</evidence>
<dbReference type="InterPro" id="IPR035892">
    <property type="entry name" value="C2_domain_sf"/>
</dbReference>
<dbReference type="PROSITE" id="PS00108">
    <property type="entry name" value="PROTEIN_KINASE_ST"/>
    <property type="match status" value="1"/>
</dbReference>
<sequence length="1047" mass="120171">MSKNERESEADFIGRPKRFERIGAVRERNVHDVNGHKFLARFFKQPTFCGHCTDFICEVNPEDESRRLMVELWDWDRASRDDFMGALSFGISEVMKRPVDCWFKLLSKEEGEFYSIPCLDGKVNALLNMHRAKYEIVIYQNRNPRCDCSQIPFQSPNVSKPEENDYRVQSKQDTLRITDFRFLRVLGKGSFAKVFLAEHKNTDDVYAVKVLKKDIVIQEDDIECIMTEKRVLALQQKPPFIVQLHSCFQTMDRLFFVMEFINGGDLMYWIQLVGKFKEPVATFYAAEVAVGLFFLHSHGIVYRDLKLDNVLLDFEGHVKLADFGLCKDGIIIQRRAYGTSADWWCFGVLIYEMLVGQPPFSGEDEDDLFQSILEVTPSFPRNLSKEALSICRGFLNKEPNSRLGCSPVGFLEIRDHVFFRRINWELIESRAVQPPFKPCVRDNRDTSNFDKAFTDLPTELSPTDKLFIMNLSQTEFVGFSFVNPEFVVENTPEEYEKFYRNLLSGILIFSGLGSPTRIAVIREATATKIHQIMSSHLAALKTIMPMNEVPTFTSLPPEQRQERFKGLTDIVLGMRVYNFSMGFGGEGIDNLPELLDQTISATLEALYKQLNENEHLAAIYTSLYLKLAAFDVSTETVPNVVSVEAEKMGITRSLLKAATINARQHAMYLRRLLADIKEVESEHASDKKKLLEILGETLTSLRSNVDPPKHSVQLSIDVANVWWQFRDNLVFISMLSNLLNSLQPFGVKRHARLAESQLRKLINESEIVWDCQRPNVIGRVEPTKETESQWIFPKPTSNLKISLNGFCAWSVVRYQGLPIPAKKCLGVLKFKENHFAFSTVDAATEYEKWSEKFTYEISEIARRNPELIELFDLHAMFDNGKAYFPDVKALATKKRVVSREIQTVVHPIPSHIDTAYTWNEWELRRRALHLVCPTNVYIRKCVTHSVQTYLSNWRRDNVTQVYLPKLDGTQTKRDNYSQVPKPSTFLYGLRGGVAVDQAEGAKEAIAGSPYSHWCKVYRLVDATKVDLTLPIEDHFCGSLDGQEIPMR</sequence>
<dbReference type="InterPro" id="IPR008271">
    <property type="entry name" value="Ser/Thr_kinase_AS"/>
</dbReference>
<keyword evidence="9" id="KW-0863">Zinc-finger</keyword>
<dbReference type="GO" id="GO:0008270">
    <property type="term" value="F:zinc ion binding"/>
    <property type="evidence" value="ECO:0007669"/>
    <property type="project" value="UniProtKB-KW"/>
</dbReference>
<evidence type="ECO:0000256" key="14">
    <source>
        <dbReference type="PROSITE-ProRule" id="PRU10141"/>
    </source>
</evidence>
<evidence type="ECO:0000256" key="3">
    <source>
        <dbReference type="ARBA" id="ARBA00022527"/>
    </source>
</evidence>
<evidence type="ECO:0000256" key="5">
    <source>
        <dbReference type="ARBA" id="ARBA00022679"/>
    </source>
</evidence>
<gene>
    <name evidence="17" type="ORF">MCOS_LOCUS1688</name>
</gene>
<feature type="binding site" evidence="14">
    <location>
        <position position="209"/>
    </location>
    <ligand>
        <name>ATP</name>
        <dbReference type="ChEBI" id="CHEBI:30616"/>
    </ligand>
</feature>
<dbReference type="Pfam" id="PF12018">
    <property type="entry name" value="FAP206"/>
    <property type="match status" value="1"/>
</dbReference>
<keyword evidence="11" id="KW-0862">Zinc</keyword>
<dbReference type="OrthoDB" id="63267at2759"/>
<evidence type="ECO:0000256" key="8">
    <source>
        <dbReference type="ARBA" id="ARBA00022741"/>
    </source>
</evidence>
<feature type="domain" description="AGC-kinase C-terminal" evidence="16">
    <location>
        <begin position="420"/>
        <end position="491"/>
    </location>
</feature>
<dbReference type="Pfam" id="PF00433">
    <property type="entry name" value="Pkinase_C"/>
    <property type="match status" value="1"/>
</dbReference>
<dbReference type="InterPro" id="IPR000008">
    <property type="entry name" value="C2_dom"/>
</dbReference>
<evidence type="ECO:0000256" key="1">
    <source>
        <dbReference type="ARBA" id="ARBA00005490"/>
    </source>
</evidence>
<evidence type="ECO:0000256" key="7">
    <source>
        <dbReference type="ARBA" id="ARBA00022737"/>
    </source>
</evidence>
<dbReference type="InterPro" id="IPR046349">
    <property type="entry name" value="C1-like_sf"/>
</dbReference>
<dbReference type="Pfam" id="PF00168">
    <property type="entry name" value="C2"/>
    <property type="match status" value="1"/>
</dbReference>
<dbReference type="Proteomes" id="UP000267029">
    <property type="component" value="Unassembled WGS sequence"/>
</dbReference>
<dbReference type="SMART" id="SM00133">
    <property type="entry name" value="S_TK_X"/>
    <property type="match status" value="1"/>
</dbReference>
<dbReference type="InterPro" id="IPR021897">
    <property type="entry name" value="FAP206"/>
</dbReference>
<dbReference type="FunFam" id="1.10.510.10:FF:000551">
    <property type="entry name" value="Non-specific serine/threonine protein kinase"/>
    <property type="match status" value="1"/>
</dbReference>
<comment type="similarity">
    <text evidence="1">Belongs to the protein kinase superfamily. AGC Ser/Thr protein kinase family. PKC subfamily.</text>
</comment>
<dbReference type="Gene3D" id="3.30.200.20">
    <property type="entry name" value="Phosphorylase Kinase, domain 1"/>
    <property type="match status" value="1"/>
</dbReference>
<keyword evidence="8 14" id="KW-0547">Nucleotide-binding</keyword>
<dbReference type="PROSITE" id="PS51285">
    <property type="entry name" value="AGC_KINASE_CTER"/>
    <property type="match status" value="1"/>
</dbReference>
<evidence type="ECO:0000256" key="11">
    <source>
        <dbReference type="ARBA" id="ARBA00022833"/>
    </source>
</evidence>
<dbReference type="FunFam" id="1.10.510.10:FF:001922">
    <property type="entry name" value="Protein kinase, putative"/>
    <property type="match status" value="1"/>
</dbReference>
<evidence type="ECO:0000256" key="6">
    <source>
        <dbReference type="ARBA" id="ARBA00022723"/>
    </source>
</evidence>
<dbReference type="PANTHER" id="PTHR24351">
    <property type="entry name" value="RIBOSOMAL PROTEIN S6 KINASE"/>
    <property type="match status" value="1"/>
</dbReference>
<evidence type="ECO:0000256" key="4">
    <source>
        <dbReference type="ARBA" id="ARBA00022553"/>
    </source>
</evidence>
<evidence type="ECO:0000259" key="15">
    <source>
        <dbReference type="PROSITE" id="PS50011"/>
    </source>
</evidence>
<dbReference type="Gene3D" id="1.10.510.10">
    <property type="entry name" value="Transferase(Phosphotransferase) domain 1"/>
    <property type="match status" value="1"/>
</dbReference>
<dbReference type="InterPro" id="IPR000961">
    <property type="entry name" value="AGC-kinase_C"/>
</dbReference>
<organism evidence="17 18">
    <name type="scientific">Mesocestoides corti</name>
    <name type="common">Flatworm</name>
    <dbReference type="NCBI Taxonomy" id="53468"/>
    <lineage>
        <taxon>Eukaryota</taxon>
        <taxon>Metazoa</taxon>
        <taxon>Spiralia</taxon>
        <taxon>Lophotrochozoa</taxon>
        <taxon>Platyhelminthes</taxon>
        <taxon>Cestoda</taxon>
        <taxon>Eucestoda</taxon>
        <taxon>Cyclophyllidea</taxon>
        <taxon>Mesocestoididae</taxon>
        <taxon>Mesocestoides</taxon>
    </lineage>
</organism>
<dbReference type="STRING" id="53468.A0A158QSY4"/>
<dbReference type="SUPFAM" id="SSF57889">
    <property type="entry name" value="Cysteine-rich domain"/>
    <property type="match status" value="1"/>
</dbReference>
<name>A0A158QSY4_MESCO</name>
<dbReference type="EC" id="2.7.11.13" evidence="2"/>
<keyword evidence="5" id="KW-0808">Transferase</keyword>
<comment type="function">
    <text evidence="13">PKC is activated by diacylglycerol which in turn phosphorylates a range of cellular proteins. PKC also serves as the receptor for phorbol esters, a class of tumor promoters.</text>
</comment>
<evidence type="ECO:0000256" key="13">
    <source>
        <dbReference type="ARBA" id="ARBA00056408"/>
    </source>
</evidence>
<keyword evidence="6" id="KW-0479">Metal-binding</keyword>
<proteinExistence type="inferred from homology"/>
<keyword evidence="12 14" id="KW-0067">ATP-binding</keyword>
<dbReference type="FunFam" id="3.30.200.20:FF:000080">
    <property type="entry name" value="Protein kinase C"/>
    <property type="match status" value="1"/>
</dbReference>
<dbReference type="PROSITE" id="PS50011">
    <property type="entry name" value="PROTEIN_KINASE_DOM"/>
    <property type="match status" value="1"/>
</dbReference>
<dbReference type="SMART" id="SM00220">
    <property type="entry name" value="S_TKc"/>
    <property type="match status" value="1"/>
</dbReference>
<dbReference type="GO" id="GO:0004697">
    <property type="term" value="F:diacylglycerol-dependent serine/threonine kinase activity"/>
    <property type="evidence" value="ECO:0007669"/>
    <property type="project" value="UniProtKB-EC"/>
</dbReference>
<dbReference type="InterPro" id="IPR017441">
    <property type="entry name" value="Protein_kinase_ATP_BS"/>
</dbReference>
<accession>A0A158QSY4</accession>
<keyword evidence="10" id="KW-0418">Kinase</keyword>
<keyword evidence="7" id="KW-0677">Repeat</keyword>
<evidence type="ECO:0000256" key="2">
    <source>
        <dbReference type="ARBA" id="ARBA00012429"/>
    </source>
</evidence>
<dbReference type="InterPro" id="IPR017892">
    <property type="entry name" value="Pkinase_C"/>
</dbReference>
<feature type="domain" description="Protein kinase" evidence="15">
    <location>
        <begin position="180"/>
        <end position="419"/>
    </location>
</feature>
<protein>
    <recommendedName>
        <fullName evidence="2">protein kinase C</fullName>
        <ecNumber evidence="2">2.7.11.13</ecNumber>
    </recommendedName>
</protein>
<dbReference type="PROSITE" id="PS00107">
    <property type="entry name" value="PROTEIN_KINASE_ATP"/>
    <property type="match status" value="1"/>
</dbReference>
<dbReference type="AlphaFoldDB" id="A0A158QSY4"/>
<keyword evidence="4" id="KW-0597">Phosphoprotein</keyword>
<dbReference type="GO" id="GO:0005524">
    <property type="term" value="F:ATP binding"/>
    <property type="evidence" value="ECO:0007669"/>
    <property type="project" value="UniProtKB-UniRule"/>
</dbReference>
<evidence type="ECO:0000256" key="12">
    <source>
        <dbReference type="ARBA" id="ARBA00022840"/>
    </source>
</evidence>
<dbReference type="SUPFAM" id="SSF56112">
    <property type="entry name" value="Protein kinase-like (PK-like)"/>
    <property type="match status" value="1"/>
</dbReference>
<dbReference type="InterPro" id="IPR000719">
    <property type="entry name" value="Prot_kinase_dom"/>
</dbReference>
<keyword evidence="18" id="KW-1185">Reference proteome</keyword>
<dbReference type="InterPro" id="IPR011009">
    <property type="entry name" value="Kinase-like_dom_sf"/>
</dbReference>
<evidence type="ECO:0000256" key="9">
    <source>
        <dbReference type="ARBA" id="ARBA00022771"/>
    </source>
</evidence>
<dbReference type="EMBL" id="UXSR01000229">
    <property type="protein sequence ID" value="VDD75685.1"/>
    <property type="molecule type" value="Genomic_DNA"/>
</dbReference>
<evidence type="ECO:0000313" key="18">
    <source>
        <dbReference type="Proteomes" id="UP000267029"/>
    </source>
</evidence>